<keyword evidence="4" id="KW-0575">Peroxidase</keyword>
<evidence type="ECO:0000256" key="5">
    <source>
        <dbReference type="ARBA" id="ARBA00022617"/>
    </source>
</evidence>
<dbReference type="EnsemblPlants" id="QL03p009577:mrna">
    <property type="protein sequence ID" value="QL03p009577:mrna:CDS:1"/>
    <property type="gene ID" value="QL03p009577"/>
</dbReference>
<comment type="function">
    <text evidence="2">Removal of H(2)O(2), oxidation of toxic reductants, biosynthesis and degradation of lignin, suberization, auxin catabolism, response to environmental stresses such as wounding, pathogen attack and oxidative stress. These functions might be dependent on each isozyme/isoform in each plant tissue.</text>
</comment>
<evidence type="ECO:0000256" key="6">
    <source>
        <dbReference type="ARBA" id="ARBA00022723"/>
    </source>
</evidence>
<evidence type="ECO:0000256" key="11">
    <source>
        <dbReference type="PIRSR" id="PIRSR600823-3"/>
    </source>
</evidence>
<keyword evidence="5" id="KW-0349">Heme</keyword>
<keyword evidence="9 12" id="KW-1015">Disulfide bond</keyword>
<dbReference type="FunFam" id="1.10.420.10:FF:000001">
    <property type="entry name" value="Peroxidase"/>
    <property type="match status" value="1"/>
</dbReference>
<evidence type="ECO:0000256" key="1">
    <source>
        <dbReference type="ARBA" id="ARBA00000189"/>
    </source>
</evidence>
<dbReference type="GO" id="GO:0046872">
    <property type="term" value="F:metal ion binding"/>
    <property type="evidence" value="ECO:0007669"/>
    <property type="project" value="UniProtKB-KW"/>
</dbReference>
<reference evidence="16 17" key="1">
    <citation type="journal article" date="2016" name="G3 (Bethesda)">
        <title>First Draft Assembly and Annotation of the Genome of a California Endemic Oak Quercus lobata Nee (Fagaceae).</title>
        <authorList>
            <person name="Sork V.L."/>
            <person name="Fitz-Gibbon S.T."/>
            <person name="Puiu D."/>
            <person name="Crepeau M."/>
            <person name="Gugger P.F."/>
            <person name="Sherman R."/>
            <person name="Stevens K."/>
            <person name="Langley C.H."/>
            <person name="Pellegrini M."/>
            <person name="Salzberg S.L."/>
        </authorList>
    </citation>
    <scope>NUCLEOTIDE SEQUENCE [LARGE SCALE GENOMIC DNA]</scope>
    <source>
        <strain evidence="16 17">cv. SW786</strain>
    </source>
</reference>
<dbReference type="Gene3D" id="1.10.520.10">
    <property type="match status" value="1"/>
</dbReference>
<evidence type="ECO:0000313" key="17">
    <source>
        <dbReference type="Proteomes" id="UP000594261"/>
    </source>
</evidence>
<evidence type="ECO:0000313" key="16">
    <source>
        <dbReference type="EnsemblPlants" id="QL03p009577:mrna:CDS:1"/>
    </source>
</evidence>
<dbReference type="GO" id="GO:0140825">
    <property type="term" value="F:lactoperoxidase activity"/>
    <property type="evidence" value="ECO:0007669"/>
    <property type="project" value="UniProtKB-EC"/>
</dbReference>
<evidence type="ECO:0000256" key="9">
    <source>
        <dbReference type="ARBA" id="ARBA00023157"/>
    </source>
</evidence>
<evidence type="ECO:0000256" key="8">
    <source>
        <dbReference type="ARBA" id="ARBA00023004"/>
    </source>
</evidence>
<dbReference type="Gene3D" id="1.10.420.10">
    <property type="entry name" value="Peroxidase, domain 2"/>
    <property type="match status" value="1"/>
</dbReference>
<dbReference type="OMA" id="SHKDEPD"/>
<keyword evidence="6 11" id="KW-0479">Metal-binding</keyword>
<keyword evidence="11" id="KW-0106">Calcium</keyword>
<feature type="binding site" evidence="11">
    <location>
        <position position="119"/>
    </location>
    <ligand>
        <name>Ca(2+)</name>
        <dbReference type="ChEBI" id="CHEBI:29108"/>
        <label>2</label>
    </ligand>
</feature>
<feature type="binding site" evidence="10">
    <location>
        <position position="32"/>
    </location>
    <ligand>
        <name>substrate</name>
    </ligand>
</feature>
<dbReference type="Pfam" id="PF00141">
    <property type="entry name" value="peroxidase"/>
    <property type="match status" value="1"/>
</dbReference>
<dbReference type="InParanoid" id="A0A7N2R0S3"/>
<dbReference type="GO" id="GO:0006979">
    <property type="term" value="P:response to oxidative stress"/>
    <property type="evidence" value="ECO:0007669"/>
    <property type="project" value="InterPro"/>
</dbReference>
<keyword evidence="7" id="KW-0560">Oxidoreductase</keyword>
<dbReference type="InterPro" id="IPR000823">
    <property type="entry name" value="Peroxidase_pln"/>
</dbReference>
<proteinExistence type="inferred from homology"/>
<reference evidence="16" key="2">
    <citation type="submission" date="2021-01" db="UniProtKB">
        <authorList>
            <consortium name="EnsemblPlants"/>
        </authorList>
    </citation>
    <scope>IDENTIFICATION</scope>
</reference>
<name>A0A7N2R0S3_QUELO</name>
<dbReference type="PANTHER" id="PTHR31517">
    <property type="match status" value="1"/>
</dbReference>
<keyword evidence="8 11" id="KW-0408">Iron</keyword>
<sequence>MPYCYYVKGESTSSGRCDGRVSHKDEPDQNLPPPTLNAQQLEERFARKGLSLDELVTLSRAHSIGRSNCSPFSKRLYDFNETNLQDPSMDPIFARDLKTQCPKNANNGNGPTVPLDVLTPYRLDNKYY</sequence>
<evidence type="ECO:0000256" key="4">
    <source>
        <dbReference type="ARBA" id="ARBA00022559"/>
    </source>
</evidence>
<dbReference type="EC" id="1.11.1.7" evidence="3"/>
<evidence type="ECO:0000256" key="7">
    <source>
        <dbReference type="ARBA" id="ARBA00023002"/>
    </source>
</evidence>
<protein>
    <recommendedName>
        <fullName evidence="3">peroxidase</fullName>
        <ecNumber evidence="3">1.11.1.7</ecNumber>
    </recommendedName>
</protein>
<feature type="disulfide bond" evidence="12">
    <location>
        <begin position="69"/>
        <end position="101"/>
    </location>
</feature>
<dbReference type="PRINTS" id="PR00458">
    <property type="entry name" value="PEROXIDASE"/>
</dbReference>
<feature type="binding site" evidence="11">
    <location>
        <position position="124"/>
    </location>
    <ligand>
        <name>Ca(2+)</name>
        <dbReference type="ChEBI" id="CHEBI:29108"/>
        <label>2</label>
    </ligand>
</feature>
<dbReference type="AlphaFoldDB" id="A0A7N2R0S3"/>
<dbReference type="SUPFAM" id="SSF48113">
    <property type="entry name" value="Heme-dependent peroxidases"/>
    <property type="match status" value="1"/>
</dbReference>
<organism evidence="16 17">
    <name type="scientific">Quercus lobata</name>
    <name type="common">Valley oak</name>
    <dbReference type="NCBI Taxonomy" id="97700"/>
    <lineage>
        <taxon>Eukaryota</taxon>
        <taxon>Viridiplantae</taxon>
        <taxon>Streptophyta</taxon>
        <taxon>Embryophyta</taxon>
        <taxon>Tracheophyta</taxon>
        <taxon>Spermatophyta</taxon>
        <taxon>Magnoliopsida</taxon>
        <taxon>eudicotyledons</taxon>
        <taxon>Gunneridae</taxon>
        <taxon>Pentapetalae</taxon>
        <taxon>rosids</taxon>
        <taxon>fabids</taxon>
        <taxon>Fagales</taxon>
        <taxon>Fagaceae</taxon>
        <taxon>Quercus</taxon>
    </lineage>
</organism>
<comment type="similarity">
    <text evidence="13">Belongs to the peroxidase family.</text>
</comment>
<dbReference type="InterPro" id="IPR010255">
    <property type="entry name" value="Haem_peroxidase_sf"/>
</dbReference>
<evidence type="ECO:0000259" key="15">
    <source>
        <dbReference type="PROSITE" id="PS50873"/>
    </source>
</evidence>
<evidence type="ECO:0000256" key="3">
    <source>
        <dbReference type="ARBA" id="ARBA00012313"/>
    </source>
</evidence>
<feature type="binding site" evidence="11">
    <location>
        <position position="116"/>
    </location>
    <ligand>
        <name>Ca(2+)</name>
        <dbReference type="ChEBI" id="CHEBI:29108"/>
        <label>2</label>
    </ligand>
</feature>
<dbReference type="InterPro" id="IPR002016">
    <property type="entry name" value="Haem_peroxidase"/>
</dbReference>
<accession>A0A7N2R0S3</accession>
<comment type="cofactor">
    <cofactor evidence="11">
        <name>Ca(2+)</name>
        <dbReference type="ChEBI" id="CHEBI:29108"/>
    </cofactor>
    <text evidence="11">Binds 2 calcium ions per subunit.</text>
</comment>
<evidence type="ECO:0000256" key="10">
    <source>
        <dbReference type="PIRSR" id="PIRSR600823-2"/>
    </source>
</evidence>
<feature type="compositionally biased region" description="Basic and acidic residues" evidence="14">
    <location>
        <begin position="17"/>
        <end position="27"/>
    </location>
</feature>
<dbReference type="GO" id="GO:0020037">
    <property type="term" value="F:heme binding"/>
    <property type="evidence" value="ECO:0007669"/>
    <property type="project" value="InterPro"/>
</dbReference>
<comment type="catalytic activity">
    <reaction evidence="1">
        <text>2 a phenolic donor + H2O2 = 2 a phenolic radical donor + 2 H2O</text>
        <dbReference type="Rhea" id="RHEA:56136"/>
        <dbReference type="ChEBI" id="CHEBI:15377"/>
        <dbReference type="ChEBI" id="CHEBI:16240"/>
        <dbReference type="ChEBI" id="CHEBI:139520"/>
        <dbReference type="ChEBI" id="CHEBI:139521"/>
        <dbReference type="EC" id="1.11.1.7"/>
    </reaction>
</comment>
<feature type="domain" description="Plant heme peroxidase family profile" evidence="15">
    <location>
        <begin position="15"/>
        <end position="128"/>
    </location>
</feature>
<dbReference type="EMBL" id="LRBV02000003">
    <property type="status" value="NOT_ANNOTATED_CDS"/>
    <property type="molecule type" value="Genomic_DNA"/>
</dbReference>
<evidence type="ECO:0000256" key="12">
    <source>
        <dbReference type="PIRSR" id="PIRSR600823-5"/>
    </source>
</evidence>
<feature type="region of interest" description="Disordered" evidence="14">
    <location>
        <begin position="11"/>
        <end position="37"/>
    </location>
</feature>
<comment type="cofactor">
    <cofactor evidence="11">
        <name>heme b</name>
        <dbReference type="ChEBI" id="CHEBI:60344"/>
    </cofactor>
    <text evidence="11">Binds 1 heme b (iron(II)-protoporphyrin IX) group per subunit.</text>
</comment>
<feature type="binding site" description="axial binding residue" evidence="11">
    <location>
        <position position="62"/>
    </location>
    <ligand>
        <name>heme b</name>
        <dbReference type="ChEBI" id="CHEBI:60344"/>
    </ligand>
    <ligandPart>
        <name>Fe</name>
        <dbReference type="ChEBI" id="CHEBI:18248"/>
    </ligandPart>
</feature>
<dbReference type="PANTHER" id="PTHR31517:SF84">
    <property type="entry name" value="PEROXIDASE"/>
    <property type="match status" value="1"/>
</dbReference>
<dbReference type="PROSITE" id="PS50873">
    <property type="entry name" value="PEROXIDASE_4"/>
    <property type="match status" value="1"/>
</dbReference>
<dbReference type="Gramene" id="QL03p009577:mrna">
    <property type="protein sequence ID" value="QL03p009577:mrna:CDS:1"/>
    <property type="gene ID" value="QL03p009577"/>
</dbReference>
<evidence type="ECO:0000256" key="13">
    <source>
        <dbReference type="RuleBase" id="RU004241"/>
    </source>
</evidence>
<evidence type="ECO:0000256" key="14">
    <source>
        <dbReference type="SAM" id="MobiDB-lite"/>
    </source>
</evidence>
<dbReference type="Proteomes" id="UP000594261">
    <property type="component" value="Chromosome 3"/>
</dbReference>
<evidence type="ECO:0000256" key="2">
    <source>
        <dbReference type="ARBA" id="ARBA00002322"/>
    </source>
</evidence>
<keyword evidence="17" id="KW-1185">Reference proteome</keyword>